<comment type="caution">
    <text evidence="2">The sequence shown here is derived from an EMBL/GenBank/DDBJ whole genome shotgun (WGS) entry which is preliminary data.</text>
</comment>
<dbReference type="RefSeq" id="WP_186844326.1">
    <property type="nucleotide sequence ID" value="NZ_JACOME010000001.1"/>
</dbReference>
<keyword evidence="3" id="KW-1185">Reference proteome</keyword>
<keyword evidence="1" id="KW-0812">Transmembrane</keyword>
<keyword evidence="1" id="KW-0472">Membrane</keyword>
<proteinExistence type="predicted"/>
<name>A0ABR6XXK4_9FLAO</name>
<evidence type="ECO:0000313" key="3">
    <source>
        <dbReference type="Proteomes" id="UP000607435"/>
    </source>
</evidence>
<gene>
    <name evidence="2" type="ORF">H6H04_02330</name>
</gene>
<protein>
    <recommendedName>
        <fullName evidence="4">XapX domain-containing protein</fullName>
    </recommendedName>
</protein>
<evidence type="ECO:0000256" key="1">
    <source>
        <dbReference type="SAM" id="Phobius"/>
    </source>
</evidence>
<evidence type="ECO:0008006" key="4">
    <source>
        <dbReference type="Google" id="ProtNLM"/>
    </source>
</evidence>
<dbReference type="EMBL" id="JACOME010000001">
    <property type="protein sequence ID" value="MBC3845205.1"/>
    <property type="molecule type" value="Genomic_DNA"/>
</dbReference>
<keyword evidence="1" id="KW-1133">Transmembrane helix</keyword>
<sequence length="58" mass="6321">MNRKGQIIFLLVFVVSSLLLDSGFSMEFPKMGSVIRALIGGVLGIVLINVLQKKEGEN</sequence>
<dbReference type="Proteomes" id="UP000607435">
    <property type="component" value="Unassembled WGS sequence"/>
</dbReference>
<evidence type="ECO:0000313" key="2">
    <source>
        <dbReference type="EMBL" id="MBC3845205.1"/>
    </source>
</evidence>
<organism evidence="2 3">
    <name type="scientific">Winogradskyella echinorum</name>
    <dbReference type="NCBI Taxonomy" id="538189"/>
    <lineage>
        <taxon>Bacteria</taxon>
        <taxon>Pseudomonadati</taxon>
        <taxon>Bacteroidota</taxon>
        <taxon>Flavobacteriia</taxon>
        <taxon>Flavobacteriales</taxon>
        <taxon>Flavobacteriaceae</taxon>
        <taxon>Winogradskyella</taxon>
    </lineage>
</organism>
<feature type="transmembrane region" description="Helical" evidence="1">
    <location>
        <begin position="35"/>
        <end position="51"/>
    </location>
</feature>
<accession>A0ABR6XXK4</accession>
<reference evidence="2 3" key="1">
    <citation type="submission" date="2020-08" db="EMBL/GenBank/DDBJ databases">
        <title>Winogradskyella ouciana sp. nov., isolated from the hadal seawater of the Mariana Trench.</title>
        <authorList>
            <person name="He X."/>
        </authorList>
    </citation>
    <scope>NUCLEOTIDE SEQUENCE [LARGE SCALE GENOMIC DNA]</scope>
    <source>
        <strain evidence="2 3">KCTC 22026</strain>
    </source>
</reference>